<proteinExistence type="predicted"/>
<dbReference type="Proteomes" id="UP001077662">
    <property type="component" value="Unassembled WGS sequence"/>
</dbReference>
<evidence type="ECO:0000313" key="2">
    <source>
        <dbReference type="Proteomes" id="UP001077662"/>
    </source>
</evidence>
<name>A0AAP3G9F5_BRELA</name>
<dbReference type="AlphaFoldDB" id="A0AAP3G9F5"/>
<organism evidence="1 2">
    <name type="scientific">Brevibacillus laterosporus</name>
    <name type="common">Bacillus laterosporus</name>
    <dbReference type="NCBI Taxonomy" id="1465"/>
    <lineage>
        <taxon>Bacteria</taxon>
        <taxon>Bacillati</taxon>
        <taxon>Bacillota</taxon>
        <taxon>Bacilli</taxon>
        <taxon>Bacillales</taxon>
        <taxon>Paenibacillaceae</taxon>
        <taxon>Brevibacillus</taxon>
    </lineage>
</organism>
<accession>A0AAP3G9F5</accession>
<gene>
    <name evidence="1" type="ORF">O0554_22075</name>
</gene>
<protein>
    <submittedName>
        <fullName evidence="1">Uncharacterized protein</fullName>
    </submittedName>
</protein>
<evidence type="ECO:0000313" key="1">
    <source>
        <dbReference type="EMBL" id="MCZ0809553.1"/>
    </source>
</evidence>
<comment type="caution">
    <text evidence="1">The sequence shown here is derived from an EMBL/GenBank/DDBJ whole genome shotgun (WGS) entry which is preliminary data.</text>
</comment>
<dbReference type="RefSeq" id="WP_258434566.1">
    <property type="nucleotide sequence ID" value="NZ_JANSGW010000038.1"/>
</dbReference>
<sequence length="119" mass="14095">MKEQHVPQYFLNQVVAELGEKCESIFNELKESNIRNFLKDIISSEFTPTNTNELRRITYKYSQATKKRWADSLKESIHSNKKSSKNTELMKEVELLEKLVEMYGSAELKNYRMWIPSKN</sequence>
<reference evidence="1" key="1">
    <citation type="submission" date="2022-09" db="EMBL/GenBank/DDBJ databases">
        <title>Genome analysis and characterization of larvicidal activity of Brevibacillus strains.</title>
        <authorList>
            <person name="Patrusheva E.V."/>
            <person name="Izotova A.O."/>
            <person name="Toshchakov S.V."/>
            <person name="Sineoky S.P."/>
        </authorList>
    </citation>
    <scope>NUCLEOTIDE SEQUENCE</scope>
    <source>
        <strain evidence="1">VKPM_B-13247</strain>
    </source>
</reference>
<dbReference type="EMBL" id="JAPTNE010000038">
    <property type="protein sequence ID" value="MCZ0809553.1"/>
    <property type="molecule type" value="Genomic_DNA"/>
</dbReference>